<evidence type="ECO:0000313" key="3">
    <source>
        <dbReference type="Proteomes" id="UP000078561"/>
    </source>
</evidence>
<dbReference type="AlphaFoldDB" id="A0A163MLT7"/>
<keyword evidence="3" id="KW-1185">Reference proteome</keyword>
<sequence>MNSGPTPPDSIMPTSLPNNATPISLTSDTTFQFLTTATAQDARVNPSMISTMNDHAFYQQLLSQQQLQQLQQQHDLTISQPQFSPYSELGLNLYGLAPTSTSPSGTQRTHSANSTPPLSHDTKDHQPSTSNAVSTTAQLLDTSQNLGHPYQHQLQLQNAPIPVSLSAQSENTPATSAQDSIYLSQPTSRDTTALQLHQGYDLQQFAPSNGLSSSPPSSTPLPEDTTPSDRKRLTQDESAPPTKKAKSDTSQRFTASSFQHMTREQLQQKGHQAFGGRVTSLRR</sequence>
<dbReference type="Proteomes" id="UP000078561">
    <property type="component" value="Unassembled WGS sequence"/>
</dbReference>
<reference evidence="2" key="1">
    <citation type="submission" date="2016-04" db="EMBL/GenBank/DDBJ databases">
        <authorList>
            <person name="Evans L.H."/>
            <person name="Alamgir A."/>
            <person name="Owens N."/>
            <person name="Weber N.D."/>
            <person name="Virtaneva K."/>
            <person name="Barbian K."/>
            <person name="Babar A."/>
            <person name="Rosenke K."/>
        </authorList>
    </citation>
    <scope>NUCLEOTIDE SEQUENCE [LARGE SCALE GENOMIC DNA]</scope>
    <source>
        <strain evidence="2">CBS 101.48</strain>
    </source>
</reference>
<evidence type="ECO:0000256" key="1">
    <source>
        <dbReference type="SAM" id="MobiDB-lite"/>
    </source>
</evidence>
<feature type="region of interest" description="Disordered" evidence="1">
    <location>
        <begin position="94"/>
        <end position="134"/>
    </location>
</feature>
<feature type="compositionally biased region" description="Polar residues" evidence="1">
    <location>
        <begin position="248"/>
        <end position="270"/>
    </location>
</feature>
<proteinExistence type="predicted"/>
<gene>
    <name evidence="2" type="primary">ABSGL_12045.1 scaffold 12370</name>
</gene>
<feature type="compositionally biased region" description="Low complexity" evidence="1">
    <location>
        <begin position="207"/>
        <end position="225"/>
    </location>
</feature>
<dbReference type="InParanoid" id="A0A163MLT7"/>
<feature type="compositionally biased region" description="Polar residues" evidence="1">
    <location>
        <begin position="12"/>
        <end position="22"/>
    </location>
</feature>
<feature type="region of interest" description="Disordered" evidence="1">
    <location>
        <begin position="1"/>
        <end position="22"/>
    </location>
</feature>
<feature type="compositionally biased region" description="Polar residues" evidence="1">
    <location>
        <begin position="98"/>
        <end position="117"/>
    </location>
</feature>
<name>A0A163MLT7_ABSGL</name>
<feature type="region of interest" description="Disordered" evidence="1">
    <location>
        <begin position="205"/>
        <end position="283"/>
    </location>
</feature>
<protein>
    <submittedName>
        <fullName evidence="2">Uncharacterized protein</fullName>
    </submittedName>
</protein>
<feature type="compositionally biased region" description="Pro residues" evidence="1">
    <location>
        <begin position="1"/>
        <end position="10"/>
    </location>
</feature>
<organism evidence="2">
    <name type="scientific">Absidia glauca</name>
    <name type="common">Pin mould</name>
    <dbReference type="NCBI Taxonomy" id="4829"/>
    <lineage>
        <taxon>Eukaryota</taxon>
        <taxon>Fungi</taxon>
        <taxon>Fungi incertae sedis</taxon>
        <taxon>Mucoromycota</taxon>
        <taxon>Mucoromycotina</taxon>
        <taxon>Mucoromycetes</taxon>
        <taxon>Mucorales</taxon>
        <taxon>Cunninghamellaceae</taxon>
        <taxon>Absidia</taxon>
    </lineage>
</organism>
<accession>A0A163MLT7</accession>
<dbReference type="EMBL" id="LT554492">
    <property type="protein sequence ID" value="SAM06169.1"/>
    <property type="molecule type" value="Genomic_DNA"/>
</dbReference>
<feature type="region of interest" description="Disordered" evidence="1">
    <location>
        <begin position="166"/>
        <end position="190"/>
    </location>
</feature>
<evidence type="ECO:0000313" key="2">
    <source>
        <dbReference type="EMBL" id="SAM06169.1"/>
    </source>
</evidence>